<evidence type="ECO:0000256" key="1">
    <source>
        <dbReference type="SAM" id="MobiDB-lite"/>
    </source>
</evidence>
<sequence length="191" mass="21308">MTRLGLCTLALALAVGPAVAVPSSTPVETAVHHQYPEMGTYQENEAPGAPGSPDDTTTTTTPSPTSEGVEQWLESFIRAVQRQLQLQDAMMRQLIRDIQEYLSSAFNWSDSQTSSYTRVTEMMDMITNRMSTAIDSSNELMTHAESADPETVRRAMRKYMKEVRVQDVVVDALWASLRGVQTSAWMNEQQE</sequence>
<dbReference type="EMBL" id="HG735496">
    <property type="protein sequence ID" value="CDJ36022.1"/>
    <property type="molecule type" value="Genomic_DNA"/>
</dbReference>
<feature type="signal peptide" evidence="2">
    <location>
        <begin position="1"/>
        <end position="20"/>
    </location>
</feature>
<dbReference type="GeneID" id="60404112"/>
<protein>
    <submittedName>
        <fullName evidence="3">56 kDa gametocyte antigen, related</fullName>
    </submittedName>
</protein>
<dbReference type="OrthoDB" id="347288at2759"/>
<feature type="region of interest" description="Disordered" evidence="1">
    <location>
        <begin position="41"/>
        <end position="68"/>
    </location>
</feature>
<accession>U6KIE7</accession>
<reference evidence="3" key="1">
    <citation type="submission" date="2013-10" db="EMBL/GenBank/DDBJ databases">
        <title>Genomic analysis of the causative agents of coccidiosis in chickens.</title>
        <authorList>
            <person name="Reid A.J."/>
            <person name="Blake D."/>
            <person name="Billington K."/>
            <person name="Browne H."/>
            <person name="Dunn M."/>
            <person name="Hung S."/>
            <person name="Kawahara F."/>
            <person name="Miranda-Saavedra D."/>
            <person name="Mourier T."/>
            <person name="Nagra H."/>
            <person name="Otto T.D."/>
            <person name="Rawlings N."/>
            <person name="Sanchez A."/>
            <person name="Sanders M."/>
            <person name="Subramaniam C."/>
            <person name="Tay Y."/>
            <person name="Dear P."/>
            <person name="Doerig C."/>
            <person name="Gruber A."/>
            <person name="Parkinson J."/>
            <person name="Shirley M."/>
            <person name="Wan K.L."/>
            <person name="Berriman M."/>
            <person name="Tomley F."/>
            <person name="Pain A."/>
        </authorList>
    </citation>
    <scope>NUCLEOTIDE SEQUENCE [LARGE SCALE GENOMIC DNA]</scope>
    <source>
        <strain evidence="3">Houghton</strain>
    </source>
</reference>
<dbReference type="Proteomes" id="UP000030744">
    <property type="component" value="Unassembled WGS sequence"/>
</dbReference>
<dbReference type="VEuPathDB" id="ToxoDB:EMH_0056420"/>
<reference evidence="3" key="2">
    <citation type="submission" date="2013-10" db="EMBL/GenBank/DDBJ databases">
        <authorList>
            <person name="Aslett M."/>
        </authorList>
    </citation>
    <scope>NUCLEOTIDE SEQUENCE [LARGE SCALE GENOMIC DNA]</scope>
    <source>
        <strain evidence="3">Houghton</strain>
    </source>
</reference>
<dbReference type="AlphaFoldDB" id="U6KIE7"/>
<organism evidence="3 4">
    <name type="scientific">Eimeria mitis</name>
    <dbReference type="NCBI Taxonomy" id="44415"/>
    <lineage>
        <taxon>Eukaryota</taxon>
        <taxon>Sar</taxon>
        <taxon>Alveolata</taxon>
        <taxon>Apicomplexa</taxon>
        <taxon>Conoidasida</taxon>
        <taxon>Coccidia</taxon>
        <taxon>Eucoccidiorida</taxon>
        <taxon>Eimeriorina</taxon>
        <taxon>Eimeriidae</taxon>
        <taxon>Eimeria</taxon>
    </lineage>
</organism>
<evidence type="ECO:0000256" key="2">
    <source>
        <dbReference type="SAM" id="SignalP"/>
    </source>
</evidence>
<feature type="compositionally biased region" description="Low complexity" evidence="1">
    <location>
        <begin position="52"/>
        <end position="66"/>
    </location>
</feature>
<name>U6KIE7_9EIME</name>
<keyword evidence="2" id="KW-0732">Signal</keyword>
<dbReference type="RefSeq" id="XP_037878311.1">
    <property type="nucleotide sequence ID" value="XM_038022457.1"/>
</dbReference>
<evidence type="ECO:0000313" key="3">
    <source>
        <dbReference type="EMBL" id="CDJ36022.1"/>
    </source>
</evidence>
<feature type="chain" id="PRO_5004671670" evidence="2">
    <location>
        <begin position="21"/>
        <end position="191"/>
    </location>
</feature>
<keyword evidence="4" id="KW-1185">Reference proteome</keyword>
<evidence type="ECO:0000313" key="4">
    <source>
        <dbReference type="Proteomes" id="UP000030744"/>
    </source>
</evidence>
<gene>
    <name evidence="3" type="ORF">EMH_0056420</name>
</gene>
<proteinExistence type="predicted"/>